<dbReference type="InParanoid" id="A0A0D2J7C3"/>
<evidence type="ECO:0000313" key="1">
    <source>
        <dbReference type="EMBL" id="KIX11606.1"/>
    </source>
</evidence>
<keyword evidence="2" id="KW-1185">Reference proteome</keyword>
<dbReference type="OrthoDB" id="9793236at2"/>
<organism evidence="1 2">
    <name type="scientific">Dethiosulfatarculus sandiegensis</name>
    <dbReference type="NCBI Taxonomy" id="1429043"/>
    <lineage>
        <taxon>Bacteria</taxon>
        <taxon>Pseudomonadati</taxon>
        <taxon>Thermodesulfobacteriota</taxon>
        <taxon>Desulfarculia</taxon>
        <taxon>Desulfarculales</taxon>
        <taxon>Desulfarculaceae</taxon>
        <taxon>Dethiosulfatarculus</taxon>
    </lineage>
</organism>
<gene>
    <name evidence="1" type="ORF">X474_25055</name>
</gene>
<accession>A0A0D2J7C3</accession>
<dbReference type="AlphaFoldDB" id="A0A0D2J7C3"/>
<dbReference type="STRING" id="1429043.X474_25055"/>
<sequence length="157" mass="17913">MIQPIFDGHTIKRVISLTEVFDAITEKSEEIVTPPIFGGVQDQGAWAGQTGTMYRKLDHIVFWKLAHWLAGKYWCSIKKLMRRLFKRPAGGQTKTWILFGRSASGNLCGVALRLLVGSPKHQFKWRNPEVNPYMLNDQKRSTVTSRYQDVTMAMGRA</sequence>
<comment type="caution">
    <text evidence="1">The sequence shown here is derived from an EMBL/GenBank/DDBJ whole genome shotgun (WGS) entry which is preliminary data.</text>
</comment>
<evidence type="ECO:0000313" key="2">
    <source>
        <dbReference type="Proteomes" id="UP000032233"/>
    </source>
</evidence>
<dbReference type="RefSeq" id="WP_044352135.1">
    <property type="nucleotide sequence ID" value="NZ_AZAC01000056.1"/>
</dbReference>
<dbReference type="Proteomes" id="UP000032233">
    <property type="component" value="Unassembled WGS sequence"/>
</dbReference>
<protein>
    <submittedName>
        <fullName evidence="1">Uncharacterized protein</fullName>
    </submittedName>
</protein>
<dbReference type="EMBL" id="AZAC01000056">
    <property type="protein sequence ID" value="KIX11606.1"/>
    <property type="molecule type" value="Genomic_DNA"/>
</dbReference>
<proteinExistence type="predicted"/>
<reference evidence="1 2" key="1">
    <citation type="submission" date="2013-11" db="EMBL/GenBank/DDBJ databases">
        <title>Metagenomic analysis of a methanogenic consortium involved in long chain n-alkane degradation.</title>
        <authorList>
            <person name="Davidova I.A."/>
            <person name="Callaghan A.V."/>
            <person name="Wawrik B."/>
            <person name="Pruitt S."/>
            <person name="Marks C."/>
            <person name="Duncan K.E."/>
            <person name="Suflita J.M."/>
        </authorList>
    </citation>
    <scope>NUCLEOTIDE SEQUENCE [LARGE SCALE GENOMIC DNA]</scope>
    <source>
        <strain evidence="1 2">SPR</strain>
    </source>
</reference>
<name>A0A0D2J7C3_9BACT</name>